<organism evidence="1">
    <name type="scientific">marine sediment metagenome</name>
    <dbReference type="NCBI Taxonomy" id="412755"/>
    <lineage>
        <taxon>unclassified sequences</taxon>
        <taxon>metagenomes</taxon>
        <taxon>ecological metagenomes</taxon>
    </lineage>
</organism>
<dbReference type="AlphaFoldDB" id="A0A0F9ECL0"/>
<evidence type="ECO:0008006" key="2">
    <source>
        <dbReference type="Google" id="ProtNLM"/>
    </source>
</evidence>
<dbReference type="SUPFAM" id="SSF53756">
    <property type="entry name" value="UDP-Glycosyltransferase/glycogen phosphorylase"/>
    <property type="match status" value="1"/>
</dbReference>
<name>A0A0F9ECL0_9ZZZZ</name>
<comment type="caution">
    <text evidence="1">The sequence shown here is derived from an EMBL/GenBank/DDBJ whole genome shotgun (WGS) entry which is preliminary data.</text>
</comment>
<reference evidence="1" key="1">
    <citation type="journal article" date="2015" name="Nature">
        <title>Complex archaea that bridge the gap between prokaryotes and eukaryotes.</title>
        <authorList>
            <person name="Spang A."/>
            <person name="Saw J.H."/>
            <person name="Jorgensen S.L."/>
            <person name="Zaremba-Niedzwiedzka K."/>
            <person name="Martijn J."/>
            <person name="Lind A.E."/>
            <person name="van Eijk R."/>
            <person name="Schleper C."/>
            <person name="Guy L."/>
            <person name="Ettema T.J."/>
        </authorList>
    </citation>
    <scope>NUCLEOTIDE SEQUENCE</scope>
</reference>
<evidence type="ECO:0000313" key="1">
    <source>
        <dbReference type="EMBL" id="KKL71788.1"/>
    </source>
</evidence>
<gene>
    <name evidence="1" type="ORF">LCGC14_2091430</name>
</gene>
<protein>
    <recommendedName>
        <fullName evidence="2">Glycosyl transferase family 1 domain-containing protein</fullName>
    </recommendedName>
</protein>
<dbReference type="EMBL" id="LAZR01025482">
    <property type="protein sequence ID" value="KKL71788.1"/>
    <property type="molecule type" value="Genomic_DNA"/>
</dbReference>
<feature type="non-terminal residue" evidence="1">
    <location>
        <position position="272"/>
    </location>
</feature>
<accession>A0A0F9ECL0</accession>
<sequence length="272" mass="32575">MNISIFGEYYLPYLIDLFEKDGHFVLHNVFSSEIDVCIVESRFYMYEIYRHFKAIKRKGVKIINIVLDIPFTYFLKRWNLKNIYKEILQTLHHKTRLNRFLLETVNLFKPNSKKNVFYNLLANRIQFYFNSFYLNRTYFLKNYREYLKNSDLNLALSRYTQKLVNKFLKINTIVCYPCVNSEYLLNLPKEEIKYDAINISRIIPLKNQETFLKAAKKLGLNILILGAHNDKSIKIDCPHYYIKDNNQVMKILNQTKFYVDPSLFEGFGMTPV</sequence>
<dbReference type="Gene3D" id="3.40.50.2000">
    <property type="entry name" value="Glycogen Phosphorylase B"/>
    <property type="match status" value="1"/>
</dbReference>
<proteinExistence type="predicted"/>